<dbReference type="AlphaFoldDB" id="A0A4P6K584"/>
<name>A0A4P6K584_KTERU</name>
<dbReference type="SMART" id="SM00382">
    <property type="entry name" value="AAA"/>
    <property type="match status" value="1"/>
</dbReference>
<evidence type="ECO:0000313" key="2">
    <source>
        <dbReference type="EMBL" id="QBD83518.1"/>
    </source>
</evidence>
<dbReference type="PANTHER" id="PTHR42759">
    <property type="entry name" value="MOXR FAMILY PROTEIN"/>
    <property type="match status" value="1"/>
</dbReference>
<dbReference type="InterPro" id="IPR011704">
    <property type="entry name" value="ATPase_dyneun-rel_AAA"/>
</dbReference>
<dbReference type="RefSeq" id="WP_129894581.1">
    <property type="nucleotide sequence ID" value="NZ_CP035758.1"/>
</dbReference>
<dbReference type="Gene3D" id="3.40.50.300">
    <property type="entry name" value="P-loop containing nucleotide triphosphate hydrolases"/>
    <property type="match status" value="1"/>
</dbReference>
<dbReference type="KEGG" id="kbs:EPA93_19255"/>
<dbReference type="InterPro" id="IPR027417">
    <property type="entry name" value="P-loop_NTPase"/>
</dbReference>
<sequence length="285" mass="32457">MFAQNYIADRSLATAVFLALKRRKPLLLEGEPGVGKTEVAKVLAALLDTRLLRLQCYEGIDVSTAVYEWNYTRQMLHIRMMEASGVNRQEELKEIFGPDFLMQRPLLQAIDPANLKPPVLLIDELDRSDEEFEAYLLELLSDFQITIPEIGTIKAKEPPFVIITSNRTREIHDALRRRCLYYWIDFPTLDKEYAIIRARMPEAPERLAKQVCAFVHELRSLDLYKAPGVAETLDWISSLLAIKQVELVEGPTRDTLGALLKYQDDVLKAGGSELRRILQKALGAS</sequence>
<keyword evidence="3" id="KW-1185">Reference proteome</keyword>
<dbReference type="GO" id="GO:0016887">
    <property type="term" value="F:ATP hydrolysis activity"/>
    <property type="evidence" value="ECO:0007669"/>
    <property type="project" value="InterPro"/>
</dbReference>
<dbReference type="OrthoDB" id="9783370at2"/>
<dbReference type="InterPro" id="IPR050764">
    <property type="entry name" value="CbbQ/NirQ/NorQ/GpvN"/>
</dbReference>
<accession>A0A4P6K584</accession>
<reference evidence="2 3" key="1">
    <citation type="submission" date="2019-01" db="EMBL/GenBank/DDBJ databases">
        <title>Ktedonosporobacter rubrisoli SCAWS-G2.</title>
        <authorList>
            <person name="Huang Y."/>
            <person name="Yan B."/>
        </authorList>
    </citation>
    <scope>NUCLEOTIDE SEQUENCE [LARGE SCALE GENOMIC DNA]</scope>
    <source>
        <strain evidence="2 3">SCAWS-G2</strain>
    </source>
</reference>
<evidence type="ECO:0000313" key="3">
    <source>
        <dbReference type="Proteomes" id="UP000290365"/>
    </source>
</evidence>
<feature type="domain" description="AAA+ ATPase" evidence="1">
    <location>
        <begin position="22"/>
        <end position="190"/>
    </location>
</feature>
<protein>
    <submittedName>
        <fullName evidence="2">MoxR family ATPase</fullName>
    </submittedName>
</protein>
<gene>
    <name evidence="2" type="ORF">EPA93_19255</name>
</gene>
<dbReference type="CDD" id="cd00009">
    <property type="entry name" value="AAA"/>
    <property type="match status" value="1"/>
</dbReference>
<dbReference type="Proteomes" id="UP000290365">
    <property type="component" value="Chromosome"/>
</dbReference>
<dbReference type="GO" id="GO:0005524">
    <property type="term" value="F:ATP binding"/>
    <property type="evidence" value="ECO:0007669"/>
    <property type="project" value="InterPro"/>
</dbReference>
<dbReference type="Pfam" id="PF07728">
    <property type="entry name" value="AAA_5"/>
    <property type="match status" value="1"/>
</dbReference>
<evidence type="ECO:0000259" key="1">
    <source>
        <dbReference type="SMART" id="SM00382"/>
    </source>
</evidence>
<organism evidence="2 3">
    <name type="scientific">Ktedonosporobacter rubrisoli</name>
    <dbReference type="NCBI Taxonomy" id="2509675"/>
    <lineage>
        <taxon>Bacteria</taxon>
        <taxon>Bacillati</taxon>
        <taxon>Chloroflexota</taxon>
        <taxon>Ktedonobacteria</taxon>
        <taxon>Ktedonobacterales</taxon>
        <taxon>Ktedonosporobacteraceae</taxon>
        <taxon>Ktedonosporobacter</taxon>
    </lineage>
</organism>
<dbReference type="SUPFAM" id="SSF52540">
    <property type="entry name" value="P-loop containing nucleoside triphosphate hydrolases"/>
    <property type="match status" value="1"/>
</dbReference>
<dbReference type="InterPro" id="IPR003593">
    <property type="entry name" value="AAA+_ATPase"/>
</dbReference>
<dbReference type="PANTHER" id="PTHR42759:SF1">
    <property type="entry name" value="MAGNESIUM-CHELATASE SUBUNIT CHLD"/>
    <property type="match status" value="1"/>
</dbReference>
<dbReference type="EMBL" id="CP035758">
    <property type="protein sequence ID" value="QBD83518.1"/>
    <property type="molecule type" value="Genomic_DNA"/>
</dbReference>
<proteinExistence type="predicted"/>